<gene>
    <name evidence="4" type="ORF">LRS13_10510</name>
</gene>
<evidence type="ECO:0000256" key="2">
    <source>
        <dbReference type="PROSITE-ProRule" id="PRU00335"/>
    </source>
</evidence>
<accession>A0ABY5PMR6</accession>
<evidence type="ECO:0000259" key="3">
    <source>
        <dbReference type="PROSITE" id="PS50977"/>
    </source>
</evidence>
<name>A0ABY5PMR6_9ACTN</name>
<dbReference type="Pfam" id="PF00440">
    <property type="entry name" value="TetR_N"/>
    <property type="match status" value="1"/>
</dbReference>
<dbReference type="PANTHER" id="PTHR30055">
    <property type="entry name" value="HTH-TYPE TRANSCRIPTIONAL REGULATOR RUTR"/>
    <property type="match status" value="1"/>
</dbReference>
<dbReference type="PANTHER" id="PTHR30055:SF226">
    <property type="entry name" value="HTH-TYPE TRANSCRIPTIONAL REGULATOR PKSA"/>
    <property type="match status" value="1"/>
</dbReference>
<dbReference type="Proteomes" id="UP001058860">
    <property type="component" value="Chromosome"/>
</dbReference>
<dbReference type="SUPFAM" id="SSF46689">
    <property type="entry name" value="Homeodomain-like"/>
    <property type="match status" value="1"/>
</dbReference>
<feature type="domain" description="HTH tetR-type" evidence="3">
    <location>
        <begin position="48"/>
        <end position="108"/>
    </location>
</feature>
<dbReference type="InterPro" id="IPR050109">
    <property type="entry name" value="HTH-type_TetR-like_transc_reg"/>
</dbReference>
<dbReference type="Gene3D" id="1.10.357.10">
    <property type="entry name" value="Tetracycline Repressor, domain 2"/>
    <property type="match status" value="1"/>
</dbReference>
<evidence type="ECO:0000313" key="4">
    <source>
        <dbReference type="EMBL" id="UUY05921.1"/>
    </source>
</evidence>
<proteinExistence type="predicted"/>
<evidence type="ECO:0000313" key="5">
    <source>
        <dbReference type="Proteomes" id="UP001058860"/>
    </source>
</evidence>
<evidence type="ECO:0000256" key="1">
    <source>
        <dbReference type="ARBA" id="ARBA00023125"/>
    </source>
</evidence>
<keyword evidence="1 2" id="KW-0238">DNA-binding</keyword>
<feature type="DNA-binding region" description="H-T-H motif" evidence="2">
    <location>
        <begin position="71"/>
        <end position="90"/>
    </location>
</feature>
<protein>
    <submittedName>
        <fullName evidence="4">TetR/AcrR family transcriptional regulator</fullName>
    </submittedName>
</protein>
<organism evidence="4 5">
    <name type="scientific">Svornostia abyssi</name>
    <dbReference type="NCBI Taxonomy" id="2898438"/>
    <lineage>
        <taxon>Bacteria</taxon>
        <taxon>Bacillati</taxon>
        <taxon>Actinomycetota</taxon>
        <taxon>Thermoleophilia</taxon>
        <taxon>Solirubrobacterales</taxon>
        <taxon>Baekduiaceae</taxon>
        <taxon>Svornostia</taxon>
    </lineage>
</organism>
<dbReference type="RefSeq" id="WP_353866359.1">
    <property type="nucleotide sequence ID" value="NZ_CP088295.1"/>
</dbReference>
<keyword evidence="5" id="KW-1185">Reference proteome</keyword>
<reference evidence="5" key="1">
    <citation type="submission" date="2021-11" db="EMBL/GenBank/DDBJ databases">
        <title>Cultivation dependent microbiological survey of springs from the worlds oldest radium mine currently devoted to the extraction of radon-saturated water.</title>
        <authorList>
            <person name="Kapinusova G."/>
            <person name="Smrhova T."/>
            <person name="Strejcek M."/>
            <person name="Suman J."/>
            <person name="Jani K."/>
            <person name="Pajer P."/>
            <person name="Uhlik O."/>
        </authorList>
    </citation>
    <scope>NUCLEOTIDE SEQUENCE [LARGE SCALE GENOMIC DNA]</scope>
    <source>
        <strain evidence="5">J379</strain>
    </source>
</reference>
<dbReference type="PROSITE" id="PS50977">
    <property type="entry name" value="HTH_TETR_2"/>
    <property type="match status" value="1"/>
</dbReference>
<dbReference type="InterPro" id="IPR001647">
    <property type="entry name" value="HTH_TetR"/>
</dbReference>
<dbReference type="InterPro" id="IPR009057">
    <property type="entry name" value="Homeodomain-like_sf"/>
</dbReference>
<dbReference type="PRINTS" id="PR00455">
    <property type="entry name" value="HTHTETR"/>
</dbReference>
<sequence>MVLTLGLVFVRNGFVDQVIDEAQSSIIDQVIDETPQPERRMTRAQQRAATRLAILEAAADCLVDEGYSGLTTRRVAERAGIAQSTLMHHFATREGLLVEAVTQLATALADEALDEVDLAALRTPAEREAVLDRAWATFTSPRALAAVQVWAAAWTEPELAAPLHELEERMTTIVHITAGTLFPEESESPDFPALIDATVALIRGLVIAMPITGQEELDARWESMKPILLRAAGDLLDGTRP</sequence>
<dbReference type="EMBL" id="CP088295">
    <property type="protein sequence ID" value="UUY05921.1"/>
    <property type="molecule type" value="Genomic_DNA"/>
</dbReference>